<comment type="caution">
    <text evidence="10">The sequence shown here is derived from an EMBL/GenBank/DDBJ whole genome shotgun (WGS) entry which is preliminary data.</text>
</comment>
<dbReference type="SMART" id="SM00965">
    <property type="entry name" value="STN"/>
    <property type="match status" value="1"/>
</dbReference>
<dbReference type="HOGENOM" id="CLU_004317_1_1_10"/>
<dbReference type="PANTHER" id="PTHR30069">
    <property type="entry name" value="TONB-DEPENDENT OUTER MEMBRANE RECEPTOR"/>
    <property type="match status" value="1"/>
</dbReference>
<dbReference type="AlphaFoldDB" id="A0A0F5JML1"/>
<comment type="similarity">
    <text evidence="8">Belongs to the TonB-dependent receptor family.</text>
</comment>
<dbReference type="InterPro" id="IPR023996">
    <property type="entry name" value="TonB-dep_OMP_SusC/RagA"/>
</dbReference>
<evidence type="ECO:0000313" key="11">
    <source>
        <dbReference type="Proteomes" id="UP000033035"/>
    </source>
</evidence>
<dbReference type="Gene3D" id="2.170.130.10">
    <property type="entry name" value="TonB-dependent receptor, plug domain"/>
    <property type="match status" value="1"/>
</dbReference>
<dbReference type="PATRIC" id="fig|1203610.3.peg.1589"/>
<dbReference type="InterPro" id="IPR037066">
    <property type="entry name" value="Plug_dom_sf"/>
</dbReference>
<comment type="subcellular location">
    <subcellularLocation>
        <location evidence="1 8">Cell outer membrane</location>
        <topology evidence="1 8">Multi-pass membrane protein</topology>
    </subcellularLocation>
</comment>
<dbReference type="EMBL" id="AQHW01000009">
    <property type="protein sequence ID" value="KKB58672.1"/>
    <property type="molecule type" value="Genomic_DNA"/>
</dbReference>
<keyword evidence="11" id="KW-1185">Reference proteome</keyword>
<dbReference type="Gene3D" id="2.60.40.1120">
    <property type="entry name" value="Carboxypeptidase-like, regulatory domain"/>
    <property type="match status" value="1"/>
</dbReference>
<feature type="domain" description="Secretin/TonB short N-terminal" evidence="9">
    <location>
        <begin position="69"/>
        <end position="120"/>
    </location>
</feature>
<evidence type="ECO:0000256" key="1">
    <source>
        <dbReference type="ARBA" id="ARBA00004571"/>
    </source>
</evidence>
<dbReference type="PROSITE" id="PS52016">
    <property type="entry name" value="TONB_DEPENDENT_REC_3"/>
    <property type="match status" value="1"/>
</dbReference>
<dbReference type="Pfam" id="PF07660">
    <property type="entry name" value="STN"/>
    <property type="match status" value="1"/>
</dbReference>
<dbReference type="InterPro" id="IPR023997">
    <property type="entry name" value="TonB-dep_OMP_SusC/RagA_CS"/>
</dbReference>
<dbReference type="NCBIfam" id="TIGR04056">
    <property type="entry name" value="OMP_RagA_SusC"/>
    <property type="match status" value="1"/>
</dbReference>
<proteinExistence type="inferred from homology"/>
<organism evidence="10 11">
    <name type="scientific">Parabacteroides gordonii MS-1 = DSM 23371</name>
    <dbReference type="NCBI Taxonomy" id="1203610"/>
    <lineage>
        <taxon>Bacteria</taxon>
        <taxon>Pseudomonadati</taxon>
        <taxon>Bacteroidota</taxon>
        <taxon>Bacteroidia</taxon>
        <taxon>Bacteroidales</taxon>
        <taxon>Tannerellaceae</taxon>
        <taxon>Parabacteroides</taxon>
    </lineage>
</organism>
<sequence>MKKNYLCLISRYLLILIEKIPNAMKLTFFFLVISLLTFTVKASAQKVSISFNNAKVEKVLSSISKQTGLSIAYSKQIVNLDRKVSIKVENADVNLVLEKLIADTNLNYEIKNNKIYLFEKESDGSTPVTTQKKKITGVVTDSNGETIIGANIIIKGTNIGTTTNIDGKFFLEVSPNDLLVVSYLGYESQTISVSNKTNFTIKLSEDQLALDEVIVVGYGVQQKANLSGAVAQLDSKELSNRPITNISSGIQGLMPGVTVTTSEGRPGQDNGSIRIRGVGTLNSSDPYVLIDGIESGSMNSIDPNDIESITVLKDASSAAIYGSKASNGVILITTKRGKTGKPQISYNGYVGIQNPTAMIDLLSSADYATLYNQALTAEGKNPRFDEKEIQKFRDGSDPYKYPNTDWQDLAFRTGVQHQHNVNVSGGTDNIRYLASVGYLNQSGILRNSSRNQFNARTNLDIKLSEKLNVRMNMAYFNNTYSDPNSCLIPGNSDLLIREVNIVAPWIPYKNEDGSYGTVSDGNPIAWLDMDQTVDNNIQNFSGTVAVDYQIIEGLKTSVQGAYITNNQHYKSFVKDIQYSPIKYHGPNELTETVYNWNRSNLDVLLNYDKRLNLHGLKVLLGYHLEKYNYYENTMFRKGFPNNDLTDMNAGTASTQTNGGFTRELAMLSYFGRINYDYDSKYLFEANIRADASSRFSPDNRWGYFPSLSAAWRLSEEDFMENANEWMNNLKIRGSWGFLGNQDALNDYYPWMNTYSIGANYPFNNNLSTGYYQENYRLASISWEKARTWGIGLDMTLMNKINFSMDYYDRKTTDIIMDVPVPSEFALGAYKDNVGAMVNRGLEIALGYNNRWKDWSLSVNGNFTYNRNEIMNLGGVQRMIDGNDIKQIGSPINSYYAYKAVGFFQSDAEAQAYMDKYKGKEGYPFTSDFKAGDIIYSDTNGDGKMTSEDRVICGSKDPKFTYGLNINAGWRGFDLSAIFTGAAGVSRFFNTQMYGEFSGDTTHPSTAWLDAWSTENPDGKMPRVAVNSPSSSMNTVSTFWIQNANFLRMKSIQLGYTFPSEWIKPSGLSNLRIYYSGENLFTIDNLMINVDPEAPEGRGSHYPLVQTHSIGVNLTF</sequence>
<keyword evidence="7 8" id="KW-0998">Cell outer membrane</keyword>
<dbReference type="Pfam" id="PF07715">
    <property type="entry name" value="Plug"/>
    <property type="match status" value="1"/>
</dbReference>
<dbReference type="InterPro" id="IPR036942">
    <property type="entry name" value="Beta-barrel_TonB_sf"/>
</dbReference>
<evidence type="ECO:0000256" key="5">
    <source>
        <dbReference type="ARBA" id="ARBA00022729"/>
    </source>
</evidence>
<dbReference type="InterPro" id="IPR008969">
    <property type="entry name" value="CarboxyPept-like_regulatory"/>
</dbReference>
<evidence type="ECO:0000256" key="7">
    <source>
        <dbReference type="ARBA" id="ARBA00023237"/>
    </source>
</evidence>
<dbReference type="SUPFAM" id="SSF56935">
    <property type="entry name" value="Porins"/>
    <property type="match status" value="1"/>
</dbReference>
<dbReference type="Pfam" id="PF13715">
    <property type="entry name" value="CarbopepD_reg_2"/>
    <property type="match status" value="1"/>
</dbReference>
<keyword evidence="2 8" id="KW-0813">Transport</keyword>
<dbReference type="PANTHER" id="PTHR30069:SF29">
    <property type="entry name" value="HEMOGLOBIN AND HEMOGLOBIN-HAPTOGLOBIN-BINDING PROTEIN 1-RELATED"/>
    <property type="match status" value="1"/>
</dbReference>
<dbReference type="FunFam" id="2.170.130.10:FF:000003">
    <property type="entry name" value="SusC/RagA family TonB-linked outer membrane protein"/>
    <property type="match status" value="1"/>
</dbReference>
<dbReference type="InterPro" id="IPR012910">
    <property type="entry name" value="Plug_dom"/>
</dbReference>
<keyword evidence="5" id="KW-0732">Signal</keyword>
<dbReference type="RefSeq" id="WP_028726447.1">
    <property type="nucleotide sequence ID" value="NZ_AUAE01000009.1"/>
</dbReference>
<keyword evidence="3 8" id="KW-1134">Transmembrane beta strand</keyword>
<dbReference type="SUPFAM" id="SSF49464">
    <property type="entry name" value="Carboxypeptidase regulatory domain-like"/>
    <property type="match status" value="1"/>
</dbReference>
<dbReference type="Gene3D" id="2.40.170.20">
    <property type="entry name" value="TonB-dependent receptor, beta-barrel domain"/>
    <property type="match status" value="1"/>
</dbReference>
<dbReference type="GO" id="GO:0015344">
    <property type="term" value="F:siderophore uptake transmembrane transporter activity"/>
    <property type="evidence" value="ECO:0007669"/>
    <property type="project" value="TreeGrafter"/>
</dbReference>
<evidence type="ECO:0000256" key="3">
    <source>
        <dbReference type="ARBA" id="ARBA00022452"/>
    </source>
</evidence>
<reference evidence="10 11" key="1">
    <citation type="submission" date="2013-04" db="EMBL/GenBank/DDBJ databases">
        <title>The Genome Sequence of Parabacteroides gordonii DSM 23371.</title>
        <authorList>
            <consortium name="The Broad Institute Genomics Platform"/>
            <person name="Earl A."/>
            <person name="Ward D."/>
            <person name="Feldgarden M."/>
            <person name="Gevers D."/>
            <person name="Martens E."/>
            <person name="Sakamoto M."/>
            <person name="Benno Y."/>
            <person name="Suzuki N."/>
            <person name="Matsunaga N."/>
            <person name="Koshihara K."/>
            <person name="Seki M."/>
            <person name="Komiya H."/>
            <person name="Walker B."/>
            <person name="Young S."/>
            <person name="Zeng Q."/>
            <person name="Gargeya S."/>
            <person name="Fitzgerald M."/>
            <person name="Haas B."/>
            <person name="Abouelleil A."/>
            <person name="Allen A.W."/>
            <person name="Alvarado L."/>
            <person name="Arachchi H.M."/>
            <person name="Berlin A.M."/>
            <person name="Chapman S.B."/>
            <person name="Gainer-Dewar J."/>
            <person name="Goldberg J."/>
            <person name="Griggs A."/>
            <person name="Gujja S."/>
            <person name="Hansen M."/>
            <person name="Howarth C."/>
            <person name="Imamovic A."/>
            <person name="Ireland A."/>
            <person name="Larimer J."/>
            <person name="McCowan C."/>
            <person name="Murphy C."/>
            <person name="Pearson M."/>
            <person name="Poon T.W."/>
            <person name="Priest M."/>
            <person name="Roberts A."/>
            <person name="Saif S."/>
            <person name="Shea T."/>
            <person name="Sisk P."/>
            <person name="Sykes S."/>
            <person name="Wortman J."/>
            <person name="Nusbaum C."/>
            <person name="Birren B."/>
        </authorList>
    </citation>
    <scope>NUCLEOTIDE SEQUENCE [LARGE SCALE GENOMIC DNA]</scope>
    <source>
        <strain evidence="10 11">MS-1</strain>
    </source>
</reference>
<keyword evidence="6 8" id="KW-0472">Membrane</keyword>
<dbReference type="InterPro" id="IPR039426">
    <property type="entry name" value="TonB-dep_rcpt-like"/>
</dbReference>
<evidence type="ECO:0000259" key="9">
    <source>
        <dbReference type="SMART" id="SM00965"/>
    </source>
</evidence>
<name>A0A0F5JML1_9BACT</name>
<dbReference type="GO" id="GO:0009279">
    <property type="term" value="C:cell outer membrane"/>
    <property type="evidence" value="ECO:0007669"/>
    <property type="project" value="UniProtKB-SubCell"/>
</dbReference>
<evidence type="ECO:0000256" key="8">
    <source>
        <dbReference type="PROSITE-ProRule" id="PRU01360"/>
    </source>
</evidence>
<evidence type="ECO:0000256" key="4">
    <source>
        <dbReference type="ARBA" id="ARBA00022692"/>
    </source>
</evidence>
<protein>
    <submittedName>
        <fullName evidence="10">SusC/RagA family TonB-linked outer membrane protein</fullName>
    </submittedName>
</protein>
<dbReference type="InterPro" id="IPR011662">
    <property type="entry name" value="Secretin/TonB_short_N"/>
</dbReference>
<evidence type="ECO:0000256" key="6">
    <source>
        <dbReference type="ARBA" id="ARBA00023136"/>
    </source>
</evidence>
<dbReference type="STRING" id="1203610.HMPREF1536_01550"/>
<dbReference type="NCBIfam" id="TIGR04057">
    <property type="entry name" value="SusC_RagA_signa"/>
    <property type="match status" value="1"/>
</dbReference>
<evidence type="ECO:0000256" key="2">
    <source>
        <dbReference type="ARBA" id="ARBA00022448"/>
    </source>
</evidence>
<dbReference type="FunFam" id="2.60.40.1120:FF:000003">
    <property type="entry name" value="Outer membrane protein Omp121"/>
    <property type="match status" value="1"/>
</dbReference>
<keyword evidence="4 8" id="KW-0812">Transmembrane</keyword>
<dbReference type="Gene3D" id="3.55.50.30">
    <property type="match status" value="1"/>
</dbReference>
<dbReference type="Proteomes" id="UP000033035">
    <property type="component" value="Unassembled WGS sequence"/>
</dbReference>
<gene>
    <name evidence="10" type="ORF">HMPREF1536_01550</name>
</gene>
<evidence type="ECO:0000313" key="10">
    <source>
        <dbReference type="EMBL" id="KKB58672.1"/>
    </source>
</evidence>
<dbReference type="GO" id="GO:0044718">
    <property type="term" value="P:siderophore transmembrane transport"/>
    <property type="evidence" value="ECO:0007669"/>
    <property type="project" value="TreeGrafter"/>
</dbReference>
<accession>A0A0F5JML1</accession>